<reference evidence="3" key="1">
    <citation type="journal article" date="2019" name="Int. J. Syst. Evol. Microbiol.">
        <title>The Global Catalogue of Microorganisms (GCM) 10K type strain sequencing project: providing services to taxonomists for standard genome sequencing and annotation.</title>
        <authorList>
            <consortium name="The Broad Institute Genomics Platform"/>
            <consortium name="The Broad Institute Genome Sequencing Center for Infectious Disease"/>
            <person name="Wu L."/>
            <person name="Ma J."/>
        </authorList>
    </citation>
    <scope>NUCLEOTIDE SEQUENCE [LARGE SCALE GENOMIC DNA]</scope>
    <source>
        <strain evidence="3">KCTC 33842</strain>
    </source>
</reference>
<dbReference type="InterPro" id="IPR009739">
    <property type="entry name" value="LprI-like_N"/>
</dbReference>
<evidence type="ECO:0000259" key="1">
    <source>
        <dbReference type="Pfam" id="PF07007"/>
    </source>
</evidence>
<dbReference type="Proteomes" id="UP001597475">
    <property type="component" value="Unassembled WGS sequence"/>
</dbReference>
<comment type="caution">
    <text evidence="2">The sequence shown here is derived from an EMBL/GenBank/DDBJ whole genome shotgun (WGS) entry which is preliminary data.</text>
</comment>
<dbReference type="Gene3D" id="1.20.1270.180">
    <property type="match status" value="1"/>
</dbReference>
<evidence type="ECO:0000313" key="2">
    <source>
        <dbReference type="EMBL" id="MFD2608273.1"/>
    </source>
</evidence>
<proteinExistence type="predicted"/>
<keyword evidence="3" id="KW-1185">Reference proteome</keyword>
<dbReference type="Pfam" id="PF07007">
    <property type="entry name" value="LprI"/>
    <property type="match status" value="1"/>
</dbReference>
<dbReference type="EMBL" id="JBHUMK010000010">
    <property type="protein sequence ID" value="MFD2608273.1"/>
    <property type="molecule type" value="Genomic_DNA"/>
</dbReference>
<protein>
    <submittedName>
        <fullName evidence="2">Lysozyme inhibitor LprI family protein</fullName>
    </submittedName>
</protein>
<feature type="domain" description="Lysozyme inhibitor LprI-like N-terminal" evidence="1">
    <location>
        <begin position="208"/>
        <end position="298"/>
    </location>
</feature>
<gene>
    <name evidence="2" type="ORF">ACFSR9_02305</name>
</gene>
<accession>A0ABW5NZN3</accession>
<evidence type="ECO:0000313" key="3">
    <source>
        <dbReference type="Proteomes" id="UP001597475"/>
    </source>
</evidence>
<dbReference type="RefSeq" id="WP_386842657.1">
    <property type="nucleotide sequence ID" value="NZ_JBHUMK010000010.1"/>
</dbReference>
<organism evidence="2 3">
    <name type="scientific">Deinococcus taklimakanensis</name>
    <dbReference type="NCBI Taxonomy" id="536443"/>
    <lineage>
        <taxon>Bacteria</taxon>
        <taxon>Thermotogati</taxon>
        <taxon>Deinococcota</taxon>
        <taxon>Deinococci</taxon>
        <taxon>Deinococcales</taxon>
        <taxon>Deinococcaceae</taxon>
        <taxon>Deinococcus</taxon>
    </lineage>
</organism>
<name>A0ABW5NZN3_9DEIO</name>
<sequence>MTRRDVIAEIEGKRKRSRGNDYRFATSERLLSIRQEFTDGQEKGREVRKYVPIGIAACIEGYSRGAIRELCDFSPEYLDKALNIKSIQLDKSFISAIQNRRVTGGEIVSHLLPISSIEQIVSHFKEILGLDLWGEIRKFTPKQGDILENPSSKAMQVLKEIYDKRHVFAHEIGADAEVSDEFIINSLYYAGEFLSVIGNLIDLKTDAATSHTQSDINQHAYEGLSKSQKDLSVAIIVIERYLSDNKSVLNKFQDLQAIWEDFTEIDAEFQADYYAEGGTMWPAIYASAKENHFKQRLQNIQWLKELAQGSEST</sequence>